<dbReference type="STRING" id="225992.B5M06_11735"/>
<gene>
    <name evidence="3" type="ORF">AS359_10365</name>
    <name evidence="2" type="ORF">B5M06_11735</name>
</gene>
<organism evidence="3 4">
    <name type="scientific">Comamonas kerstersii</name>
    <dbReference type="NCBI Taxonomy" id="225992"/>
    <lineage>
        <taxon>Bacteria</taxon>
        <taxon>Pseudomonadati</taxon>
        <taxon>Pseudomonadota</taxon>
        <taxon>Betaproteobacteria</taxon>
        <taxon>Burkholderiales</taxon>
        <taxon>Comamonadaceae</taxon>
        <taxon>Comamonas</taxon>
    </lineage>
</organism>
<keyword evidence="4" id="KW-1185">Reference proteome</keyword>
<keyword evidence="1" id="KW-0472">Membrane</keyword>
<dbReference type="RefSeq" id="WP_054066935.1">
    <property type="nucleotide sequence ID" value="NZ_CAUCIF010000004.1"/>
</dbReference>
<accession>A0A1V0BFW1</accession>
<accession>A0A0W7Z1D6</accession>
<dbReference type="EMBL" id="CP020121">
    <property type="protein sequence ID" value="AQZ98820.1"/>
    <property type="molecule type" value="Genomic_DNA"/>
</dbReference>
<dbReference type="AlphaFoldDB" id="A0A0W7Z1D6"/>
<dbReference type="GeneID" id="83039993"/>
<reference evidence="2 5" key="2">
    <citation type="submission" date="2017-03" db="EMBL/GenBank/DDBJ databases">
        <title>Rapid Whole Genome Sequencing of Comamonas kerstersii Causing Continuous ambulatory Peritoneal Dialysis-Associated Peritonitis.</title>
        <authorList>
            <person name="Zheng B."/>
        </authorList>
    </citation>
    <scope>NUCLEOTIDE SEQUENCE [LARGE SCALE GENOMIC DNA]</scope>
    <source>
        <strain evidence="2 5">8943</strain>
    </source>
</reference>
<protein>
    <submittedName>
        <fullName evidence="3">Nitrogen fixation protein FixH</fullName>
    </submittedName>
</protein>
<feature type="transmembrane region" description="Helical" evidence="1">
    <location>
        <begin position="21"/>
        <end position="43"/>
    </location>
</feature>
<keyword evidence="1" id="KW-1133">Transmembrane helix</keyword>
<evidence type="ECO:0000313" key="2">
    <source>
        <dbReference type="EMBL" id="AQZ98820.1"/>
    </source>
</evidence>
<dbReference type="InterPro" id="IPR008620">
    <property type="entry name" value="FixH"/>
</dbReference>
<dbReference type="Proteomes" id="UP000053300">
    <property type="component" value="Unassembled WGS sequence"/>
</dbReference>
<reference evidence="3 4" key="1">
    <citation type="submission" date="2015-12" db="EMBL/GenBank/DDBJ databases">
        <title>Complete genome sequence of a multi-drug resistant strain Acidovorax sp. 12322-1.</title>
        <authorList>
            <person name="Ming D."/>
            <person name="Wang M."/>
            <person name="Hu S."/>
            <person name="Zhou Y."/>
            <person name="Jiang T."/>
        </authorList>
    </citation>
    <scope>NUCLEOTIDE SEQUENCE [LARGE SCALE GENOMIC DNA]</scope>
    <source>
        <strain evidence="3 4">12322-1</strain>
    </source>
</reference>
<dbReference type="KEGG" id="cke:B5M06_11735"/>
<accession>A0A1V3TIF2</accession>
<dbReference type="EMBL" id="LPXH01000025">
    <property type="protein sequence ID" value="KUF41177.1"/>
    <property type="molecule type" value="Genomic_DNA"/>
</dbReference>
<evidence type="ECO:0000313" key="3">
    <source>
        <dbReference type="EMBL" id="KUF41177.1"/>
    </source>
</evidence>
<dbReference type="Pfam" id="PF05751">
    <property type="entry name" value="FixH"/>
    <property type="match status" value="1"/>
</dbReference>
<evidence type="ECO:0000256" key="1">
    <source>
        <dbReference type="SAM" id="Phobius"/>
    </source>
</evidence>
<keyword evidence="1" id="KW-0812">Transmembrane</keyword>
<sequence length="92" mass="9854">MSQLGKQVESASGPWWKYGHVWMVLAGPAIVVVAGVVTAMIAMDGADPVVDPNYYQEGLNINQKLEKSLAPAGAVRNHVVTPDEDLPDLTPK</sequence>
<proteinExistence type="predicted"/>
<evidence type="ECO:0000313" key="5">
    <source>
        <dbReference type="Proteomes" id="UP000242792"/>
    </source>
</evidence>
<dbReference type="Proteomes" id="UP000242792">
    <property type="component" value="Chromosome"/>
</dbReference>
<name>A0A0W7Z1D6_9BURK</name>
<evidence type="ECO:0000313" key="4">
    <source>
        <dbReference type="Proteomes" id="UP000053300"/>
    </source>
</evidence>
<dbReference type="OrthoDB" id="5295180at2"/>